<keyword evidence="3" id="KW-0862">Zinc</keyword>
<feature type="compositionally biased region" description="Acidic residues" evidence="5">
    <location>
        <begin position="148"/>
        <end position="157"/>
    </location>
</feature>
<dbReference type="InterPro" id="IPR001965">
    <property type="entry name" value="Znf_PHD"/>
</dbReference>
<feature type="region of interest" description="Disordered" evidence="5">
    <location>
        <begin position="478"/>
        <end position="688"/>
    </location>
</feature>
<keyword evidence="6" id="KW-0812">Transmembrane</keyword>
<keyword evidence="2 4" id="KW-0863">Zinc-finger</keyword>
<dbReference type="GeneID" id="17294094"/>
<reference evidence="10" key="2">
    <citation type="submission" date="2012-11" db="EMBL/GenBank/DDBJ databases">
        <authorList>
            <person name="Kuo A."/>
            <person name="Curtis B.A."/>
            <person name="Tanifuji G."/>
            <person name="Burki F."/>
            <person name="Gruber A."/>
            <person name="Irimia M."/>
            <person name="Maruyama S."/>
            <person name="Arias M.C."/>
            <person name="Ball S.G."/>
            <person name="Gile G.H."/>
            <person name="Hirakawa Y."/>
            <person name="Hopkins J.F."/>
            <person name="Rensing S.A."/>
            <person name="Schmutz J."/>
            <person name="Symeonidi A."/>
            <person name="Elias M."/>
            <person name="Eveleigh R.J."/>
            <person name="Herman E.K."/>
            <person name="Klute M.J."/>
            <person name="Nakayama T."/>
            <person name="Obornik M."/>
            <person name="Reyes-Prieto A."/>
            <person name="Armbrust E.V."/>
            <person name="Aves S.J."/>
            <person name="Beiko R.G."/>
            <person name="Coutinho P."/>
            <person name="Dacks J.B."/>
            <person name="Durnford D.G."/>
            <person name="Fast N.M."/>
            <person name="Green B.R."/>
            <person name="Grisdale C."/>
            <person name="Hempe F."/>
            <person name="Henrissat B."/>
            <person name="Hoppner M.P."/>
            <person name="Ishida K.-I."/>
            <person name="Kim E."/>
            <person name="Koreny L."/>
            <person name="Kroth P.G."/>
            <person name="Liu Y."/>
            <person name="Malik S.-B."/>
            <person name="Maier U.G."/>
            <person name="McRose D."/>
            <person name="Mock T."/>
            <person name="Neilson J.A."/>
            <person name="Onodera N.T."/>
            <person name="Poole A.M."/>
            <person name="Pritham E.J."/>
            <person name="Richards T.A."/>
            <person name="Rocap G."/>
            <person name="Roy S.W."/>
            <person name="Sarai C."/>
            <person name="Schaack S."/>
            <person name="Shirato S."/>
            <person name="Slamovits C.H."/>
            <person name="Spencer D.F."/>
            <person name="Suzuki S."/>
            <person name="Worden A.Z."/>
            <person name="Zauner S."/>
            <person name="Barry K."/>
            <person name="Bell C."/>
            <person name="Bharti A.K."/>
            <person name="Crow J.A."/>
            <person name="Grimwood J."/>
            <person name="Kramer R."/>
            <person name="Lindquist E."/>
            <person name="Lucas S."/>
            <person name="Salamov A."/>
            <person name="McFadden G.I."/>
            <person name="Lane C.E."/>
            <person name="Keeling P.J."/>
            <person name="Gray M.W."/>
            <person name="Grigoriev I.V."/>
            <person name="Archibald J.M."/>
        </authorList>
    </citation>
    <scope>NUCLEOTIDE SEQUENCE</scope>
    <source>
        <strain evidence="10">CCMP2712</strain>
    </source>
</reference>
<dbReference type="InterPro" id="IPR019787">
    <property type="entry name" value="Znf_PHD-finger"/>
</dbReference>
<dbReference type="OrthoDB" id="10004495at2759"/>
<feature type="transmembrane region" description="Helical" evidence="6">
    <location>
        <begin position="795"/>
        <end position="820"/>
    </location>
</feature>
<dbReference type="InterPro" id="IPR011011">
    <property type="entry name" value="Znf_FYVE_PHD"/>
</dbReference>
<feature type="transmembrane region" description="Helical" evidence="6">
    <location>
        <begin position="856"/>
        <end position="881"/>
    </location>
</feature>
<dbReference type="Proteomes" id="UP000011087">
    <property type="component" value="Unassembled WGS sequence"/>
</dbReference>
<evidence type="ECO:0000256" key="6">
    <source>
        <dbReference type="SAM" id="Phobius"/>
    </source>
</evidence>
<evidence type="ECO:0000313" key="9">
    <source>
        <dbReference type="EnsemblProtists" id="EKX37335"/>
    </source>
</evidence>
<feature type="transmembrane region" description="Helical" evidence="6">
    <location>
        <begin position="827"/>
        <end position="850"/>
    </location>
</feature>
<feature type="compositionally biased region" description="Acidic residues" evidence="5">
    <location>
        <begin position="198"/>
        <end position="210"/>
    </location>
</feature>
<dbReference type="GO" id="GO:0003677">
    <property type="term" value="F:DNA binding"/>
    <property type="evidence" value="ECO:0007669"/>
    <property type="project" value="InterPro"/>
</dbReference>
<feature type="domain" description="PHD-type" evidence="7">
    <location>
        <begin position="279"/>
        <end position="333"/>
    </location>
</feature>
<dbReference type="EMBL" id="JH993060">
    <property type="protein sequence ID" value="EKX37335.1"/>
    <property type="molecule type" value="Genomic_DNA"/>
</dbReference>
<evidence type="ECO:0000256" key="1">
    <source>
        <dbReference type="ARBA" id="ARBA00022723"/>
    </source>
</evidence>
<dbReference type="Gene3D" id="3.30.40.10">
    <property type="entry name" value="Zinc/RING finger domain, C3HC4 (zinc finger)"/>
    <property type="match status" value="2"/>
</dbReference>
<feature type="compositionally biased region" description="Basic and acidic residues" evidence="5">
    <location>
        <begin position="558"/>
        <end position="570"/>
    </location>
</feature>
<evidence type="ECO:0000259" key="7">
    <source>
        <dbReference type="PROSITE" id="PS50016"/>
    </source>
</evidence>
<dbReference type="PROSITE" id="PS50016">
    <property type="entry name" value="ZF_PHD_2"/>
    <property type="match status" value="1"/>
</dbReference>
<feature type="compositionally biased region" description="Basic and acidic residues" evidence="5">
    <location>
        <begin position="333"/>
        <end position="355"/>
    </location>
</feature>
<feature type="region of interest" description="Disordered" evidence="5">
    <location>
        <begin position="124"/>
        <end position="275"/>
    </location>
</feature>
<proteinExistence type="predicted"/>
<evidence type="ECO:0000313" key="10">
    <source>
        <dbReference type="Proteomes" id="UP000011087"/>
    </source>
</evidence>
<protein>
    <recommendedName>
        <fullName evidence="7">PHD-type domain-containing protein</fullName>
    </recommendedName>
</protein>
<dbReference type="InterPro" id="IPR001606">
    <property type="entry name" value="ARID_dom"/>
</dbReference>
<dbReference type="PaxDb" id="55529-EKX37335"/>
<feature type="compositionally biased region" description="Polar residues" evidence="5">
    <location>
        <begin position="525"/>
        <end position="540"/>
    </location>
</feature>
<keyword evidence="6" id="KW-1133">Transmembrane helix</keyword>
<organism evidence="8">
    <name type="scientific">Guillardia theta (strain CCMP2712)</name>
    <name type="common">Cryptophyte</name>
    <dbReference type="NCBI Taxonomy" id="905079"/>
    <lineage>
        <taxon>Eukaryota</taxon>
        <taxon>Cryptophyceae</taxon>
        <taxon>Pyrenomonadales</taxon>
        <taxon>Geminigeraceae</taxon>
        <taxon>Guillardia</taxon>
    </lineage>
</organism>
<feature type="compositionally biased region" description="Polar residues" evidence="5">
    <location>
        <begin position="620"/>
        <end position="630"/>
    </location>
</feature>
<evidence type="ECO:0000256" key="3">
    <source>
        <dbReference type="ARBA" id="ARBA00022833"/>
    </source>
</evidence>
<dbReference type="SUPFAM" id="SSF57903">
    <property type="entry name" value="FYVE/PHD zinc finger"/>
    <property type="match status" value="1"/>
</dbReference>
<feature type="compositionally biased region" description="Basic and acidic residues" evidence="5">
    <location>
        <begin position="609"/>
        <end position="618"/>
    </location>
</feature>
<gene>
    <name evidence="8" type="ORF">GUITHDRAFT_116448</name>
</gene>
<evidence type="ECO:0000256" key="2">
    <source>
        <dbReference type="ARBA" id="ARBA00022771"/>
    </source>
</evidence>
<dbReference type="KEGG" id="gtt:GUITHDRAFT_116448"/>
<evidence type="ECO:0000256" key="5">
    <source>
        <dbReference type="SAM" id="MobiDB-lite"/>
    </source>
</evidence>
<dbReference type="STRING" id="905079.L1INF9"/>
<feature type="compositionally biased region" description="Acidic residues" evidence="5">
    <location>
        <begin position="256"/>
        <end position="269"/>
    </location>
</feature>
<keyword evidence="1" id="KW-0479">Metal-binding</keyword>
<feature type="compositionally biased region" description="Acidic residues" evidence="5">
    <location>
        <begin position="226"/>
        <end position="236"/>
    </location>
</feature>
<dbReference type="Pfam" id="PF00628">
    <property type="entry name" value="PHD"/>
    <property type="match status" value="1"/>
</dbReference>
<dbReference type="Pfam" id="PF01388">
    <property type="entry name" value="ARID"/>
    <property type="match status" value="1"/>
</dbReference>
<reference evidence="9" key="3">
    <citation type="submission" date="2015-06" db="UniProtKB">
        <authorList>
            <consortium name="EnsemblProtists"/>
        </authorList>
    </citation>
    <scope>IDENTIFICATION</scope>
</reference>
<dbReference type="EnsemblProtists" id="EKX37335">
    <property type="protein sequence ID" value="EKX37335"/>
    <property type="gene ID" value="GUITHDRAFT_116448"/>
</dbReference>
<feature type="region of interest" description="Disordered" evidence="5">
    <location>
        <begin position="333"/>
        <end position="377"/>
    </location>
</feature>
<reference evidence="8 10" key="1">
    <citation type="journal article" date="2012" name="Nature">
        <title>Algal genomes reveal evolutionary mosaicism and the fate of nucleomorphs.</title>
        <authorList>
            <consortium name="DOE Joint Genome Institute"/>
            <person name="Curtis B.A."/>
            <person name="Tanifuji G."/>
            <person name="Burki F."/>
            <person name="Gruber A."/>
            <person name="Irimia M."/>
            <person name="Maruyama S."/>
            <person name="Arias M.C."/>
            <person name="Ball S.G."/>
            <person name="Gile G.H."/>
            <person name="Hirakawa Y."/>
            <person name="Hopkins J.F."/>
            <person name="Kuo A."/>
            <person name="Rensing S.A."/>
            <person name="Schmutz J."/>
            <person name="Symeonidi A."/>
            <person name="Elias M."/>
            <person name="Eveleigh R.J."/>
            <person name="Herman E.K."/>
            <person name="Klute M.J."/>
            <person name="Nakayama T."/>
            <person name="Obornik M."/>
            <person name="Reyes-Prieto A."/>
            <person name="Armbrust E.V."/>
            <person name="Aves S.J."/>
            <person name="Beiko R.G."/>
            <person name="Coutinho P."/>
            <person name="Dacks J.B."/>
            <person name="Durnford D.G."/>
            <person name="Fast N.M."/>
            <person name="Green B.R."/>
            <person name="Grisdale C.J."/>
            <person name="Hempel F."/>
            <person name="Henrissat B."/>
            <person name="Hoppner M.P."/>
            <person name="Ishida K."/>
            <person name="Kim E."/>
            <person name="Koreny L."/>
            <person name="Kroth P.G."/>
            <person name="Liu Y."/>
            <person name="Malik S.B."/>
            <person name="Maier U.G."/>
            <person name="McRose D."/>
            <person name="Mock T."/>
            <person name="Neilson J.A."/>
            <person name="Onodera N.T."/>
            <person name="Poole A.M."/>
            <person name="Pritham E.J."/>
            <person name="Richards T.A."/>
            <person name="Rocap G."/>
            <person name="Roy S.W."/>
            <person name="Sarai C."/>
            <person name="Schaack S."/>
            <person name="Shirato S."/>
            <person name="Slamovits C.H."/>
            <person name="Spencer D.F."/>
            <person name="Suzuki S."/>
            <person name="Worden A.Z."/>
            <person name="Zauner S."/>
            <person name="Barry K."/>
            <person name="Bell C."/>
            <person name="Bharti A.K."/>
            <person name="Crow J.A."/>
            <person name="Grimwood J."/>
            <person name="Kramer R."/>
            <person name="Lindquist E."/>
            <person name="Lucas S."/>
            <person name="Salamov A."/>
            <person name="McFadden G.I."/>
            <person name="Lane C.E."/>
            <person name="Keeling P.J."/>
            <person name="Gray M.W."/>
            <person name="Grigoriev I.V."/>
            <person name="Archibald J.M."/>
        </authorList>
    </citation>
    <scope>NUCLEOTIDE SEQUENCE</scope>
    <source>
        <strain evidence="8 10">CCMP2712</strain>
    </source>
</reference>
<feature type="compositionally biased region" description="Low complexity" evidence="5">
    <location>
        <begin position="575"/>
        <end position="586"/>
    </location>
</feature>
<dbReference type="HOGENOM" id="CLU_311351_0_0_1"/>
<keyword evidence="6" id="KW-0472">Membrane</keyword>
<accession>L1INF9</accession>
<feature type="compositionally biased region" description="Basic and acidic residues" evidence="5">
    <location>
        <begin position="587"/>
        <end position="600"/>
    </location>
</feature>
<dbReference type="AlphaFoldDB" id="L1INF9"/>
<keyword evidence="10" id="KW-1185">Reference proteome</keyword>
<feature type="compositionally biased region" description="Basic residues" evidence="5">
    <location>
        <begin position="182"/>
        <end position="192"/>
    </location>
</feature>
<dbReference type="SMART" id="SM00249">
    <property type="entry name" value="PHD"/>
    <property type="match status" value="1"/>
</dbReference>
<dbReference type="RefSeq" id="XP_005824315.1">
    <property type="nucleotide sequence ID" value="XM_005824258.1"/>
</dbReference>
<evidence type="ECO:0000256" key="4">
    <source>
        <dbReference type="PROSITE-ProRule" id="PRU00146"/>
    </source>
</evidence>
<sequence length="944" mass="105215">MEPGRCALCGLGLEVGELRDEELRSLLIGKTCPDRENPKQQFHQGCLLWSFELNASEKISAEQVLREKPENAASRVMSSCKETRCFLCDKTRASLRVHNRENRFVHLPCAHESDYFLVGSSTPKKVMAPADDGKVSSYSADRGRGGGDGEEGEENFEDPIGAEAAPGDEEYSSQESPELRPKARGKRKKKKKSFFDDAAQEYEEEPLDEGDMAKFRRKTARHADDESGEDEPDDGDSGSQGEREEEAMEEGGGWNNDEDSEEGEKDDEQIHDNVVPDEGQECMVCELTFSRDENIMLICDGCDRGCHAYCLDPNGAEWALRMEHWYCADCQKQEEDKTPRAEGSRDRTRGVEHPSKNAAVKSRVSGASLPTKKSSRKISKKASKEIIVDGGRVVRASDSLRSIPPDQLPKRVERVALSWNILDMEVYIGKLYAYVKDNGGFDKIQWRAAAKAFGYPSQDQSAAAKKLKEFYEMSWPEDLRRQTNGPDKTSVEKYKSAVQHMKKSQEPVGGARGHYQHKRPPPVPIQTSAHDNSATSSPKTFTPRGSAIDLTPIPKLKGRGDSKVPTKRPAENALPAAASSSSSSSPSKHDRSERVAETQKHSKSTQDGSIRKEGRRQADSLYSSTASSHGQHGKRKLDAREERDPREESSQDRKFQKSGDEGRGGGRRPSEKQPSNRSEQQSASTVMKQTRHMDAVVCQAGCYMSYVGVKFLGSAPSEMPKFFANGGRVESSPFKDEAKIARVDIVHLRPAYHLSRFKRQLERMQWVKMESTQVKEGANIAWDGEDSSLMTMATMMMMVVVVMMMVAVVMAVVVAVAVVVMMVMMMVMMMMMVMVVVMMMVMVMVVMMVMMMMMMMMMMIVVVMVMMVMLLTAVMMSMAGFKSDAWIGFIQLLQKGGAVAFASLELEGKVCPSKLVLVPSSRFLEDVLKRGDIDEFSLFGFLID</sequence>
<evidence type="ECO:0000313" key="8">
    <source>
        <dbReference type="EMBL" id="EKX37335.1"/>
    </source>
</evidence>
<dbReference type="GO" id="GO:0008270">
    <property type="term" value="F:zinc ion binding"/>
    <property type="evidence" value="ECO:0007669"/>
    <property type="project" value="UniProtKB-KW"/>
</dbReference>
<dbReference type="InterPro" id="IPR013083">
    <property type="entry name" value="Znf_RING/FYVE/PHD"/>
</dbReference>
<name>L1INF9_GUITC</name>
<feature type="compositionally biased region" description="Polar residues" evidence="5">
    <location>
        <begin position="672"/>
        <end position="688"/>
    </location>
</feature>
<feature type="compositionally biased region" description="Basic and acidic residues" evidence="5">
    <location>
        <begin position="636"/>
        <end position="671"/>
    </location>
</feature>